<gene>
    <name evidence="2" type="ORF">C4544_04520</name>
</gene>
<dbReference type="EMBL" id="QZJW01000040">
    <property type="protein sequence ID" value="RJO60707.1"/>
    <property type="molecule type" value="Genomic_DNA"/>
</dbReference>
<dbReference type="SUPFAM" id="SSF56601">
    <property type="entry name" value="beta-lactamase/transpeptidase-like"/>
    <property type="match status" value="1"/>
</dbReference>
<organism evidence="2 3">
    <name type="scientific">candidate division WS5 bacterium</name>
    <dbReference type="NCBI Taxonomy" id="2093353"/>
    <lineage>
        <taxon>Bacteria</taxon>
        <taxon>candidate division WS5</taxon>
    </lineage>
</organism>
<feature type="non-terminal residue" evidence="2">
    <location>
        <position position="219"/>
    </location>
</feature>
<evidence type="ECO:0000313" key="3">
    <source>
        <dbReference type="Proteomes" id="UP000285655"/>
    </source>
</evidence>
<comment type="caution">
    <text evidence="2">The sequence shown here is derived from an EMBL/GenBank/DDBJ whole genome shotgun (WGS) entry which is preliminary data.</text>
</comment>
<name>A0A419DCB3_9BACT</name>
<dbReference type="GO" id="GO:0030655">
    <property type="term" value="P:beta-lactam antibiotic catabolic process"/>
    <property type="evidence" value="ECO:0007669"/>
    <property type="project" value="InterPro"/>
</dbReference>
<protein>
    <recommendedName>
        <fullName evidence="1">Beta-lactamase class A catalytic domain-containing protein</fullName>
    </recommendedName>
</protein>
<sequence>MRSPTKIGIFTLFGLGLLVLAGQILGNSALQVPFFDLTRTFNFEFDKESVKESEGLKQIVEDNLEGKEGVYAVYIEQLPASPSAVIEEEGEYYGRLQDEQFPSASLYKLVLMAAVLKEVEKGTIGLKENISATKTDLSRIYGGVDYGYEQAPETIVYTTDEALTRIGRVSDNFASIMLNIRLSKISKGESQKGLLTQIAGELGMKGTDFSSDPVQTTAS</sequence>
<dbReference type="InterPro" id="IPR000871">
    <property type="entry name" value="Beta-lactam_class-A"/>
</dbReference>
<dbReference type="Proteomes" id="UP000285655">
    <property type="component" value="Unassembled WGS sequence"/>
</dbReference>
<evidence type="ECO:0000259" key="1">
    <source>
        <dbReference type="Pfam" id="PF13354"/>
    </source>
</evidence>
<accession>A0A419DCB3</accession>
<evidence type="ECO:0000313" key="2">
    <source>
        <dbReference type="EMBL" id="RJO60707.1"/>
    </source>
</evidence>
<dbReference type="Gene3D" id="3.40.710.10">
    <property type="entry name" value="DD-peptidase/beta-lactamase superfamily"/>
    <property type="match status" value="1"/>
</dbReference>
<reference evidence="2 3" key="1">
    <citation type="journal article" date="2017" name="ISME J.">
        <title>Energy and carbon metabolisms in a deep terrestrial subsurface fluid microbial community.</title>
        <authorList>
            <person name="Momper L."/>
            <person name="Jungbluth S.P."/>
            <person name="Lee M.D."/>
            <person name="Amend J.P."/>
        </authorList>
    </citation>
    <scope>NUCLEOTIDE SEQUENCE [LARGE SCALE GENOMIC DNA]</scope>
    <source>
        <strain evidence="2">SURF_29</strain>
    </source>
</reference>
<dbReference type="InterPro" id="IPR012338">
    <property type="entry name" value="Beta-lactam/transpept-like"/>
</dbReference>
<dbReference type="Pfam" id="PF13354">
    <property type="entry name" value="Beta-lactamase2"/>
    <property type="match status" value="1"/>
</dbReference>
<dbReference type="GO" id="GO:0046677">
    <property type="term" value="P:response to antibiotic"/>
    <property type="evidence" value="ECO:0007669"/>
    <property type="project" value="InterPro"/>
</dbReference>
<dbReference type="AlphaFoldDB" id="A0A419DCB3"/>
<feature type="domain" description="Beta-lactamase class A catalytic" evidence="1">
    <location>
        <begin position="89"/>
        <end position="183"/>
    </location>
</feature>
<dbReference type="PANTHER" id="PTHR35333">
    <property type="entry name" value="BETA-LACTAMASE"/>
    <property type="match status" value="1"/>
</dbReference>
<dbReference type="InterPro" id="IPR045155">
    <property type="entry name" value="Beta-lactam_cat"/>
</dbReference>
<proteinExistence type="predicted"/>
<dbReference type="GO" id="GO:0008800">
    <property type="term" value="F:beta-lactamase activity"/>
    <property type="evidence" value="ECO:0007669"/>
    <property type="project" value="InterPro"/>
</dbReference>
<dbReference type="PANTHER" id="PTHR35333:SF3">
    <property type="entry name" value="BETA-LACTAMASE-TYPE TRANSPEPTIDASE FOLD CONTAINING PROTEIN"/>
    <property type="match status" value="1"/>
</dbReference>